<evidence type="ECO:0000313" key="4">
    <source>
        <dbReference type="Proteomes" id="UP001320715"/>
    </source>
</evidence>
<dbReference type="Pfam" id="PF25455">
    <property type="entry name" value="Beta-barrel_CAF17_C"/>
    <property type="match status" value="1"/>
</dbReference>
<dbReference type="Proteomes" id="UP001320715">
    <property type="component" value="Unassembled WGS sequence"/>
</dbReference>
<accession>A0ABT1CN07</accession>
<dbReference type="PANTHER" id="PTHR22602">
    <property type="entry name" value="TRANSFERASE CAF17, MITOCHONDRIAL-RELATED"/>
    <property type="match status" value="1"/>
</dbReference>
<dbReference type="InterPro" id="IPR017703">
    <property type="entry name" value="YgfZ/GCV_T_CS"/>
</dbReference>
<evidence type="ECO:0000259" key="2">
    <source>
        <dbReference type="Pfam" id="PF25455"/>
    </source>
</evidence>
<dbReference type="RefSeq" id="WP_252914897.1">
    <property type="nucleotide sequence ID" value="NZ_JAAAML010000001.1"/>
</dbReference>
<keyword evidence="4" id="KW-1185">Reference proteome</keyword>
<name>A0ABT1CN07_9HYPH</name>
<dbReference type="InterPro" id="IPR027266">
    <property type="entry name" value="TrmE/GcvT-like"/>
</dbReference>
<comment type="caution">
    <text evidence="3">The sequence shown here is derived from an EMBL/GenBank/DDBJ whole genome shotgun (WGS) entry which is preliminary data.</text>
</comment>
<dbReference type="NCBIfam" id="TIGR03317">
    <property type="entry name" value="ygfZ_signature"/>
    <property type="match status" value="1"/>
</dbReference>
<dbReference type="InterPro" id="IPR045179">
    <property type="entry name" value="YgfZ/GcvT"/>
</dbReference>
<evidence type="ECO:0000256" key="1">
    <source>
        <dbReference type="ARBA" id="ARBA00022946"/>
    </source>
</evidence>
<protein>
    <submittedName>
        <fullName evidence="3">Folate-binding protein</fullName>
    </submittedName>
</protein>
<dbReference type="PANTHER" id="PTHR22602:SF0">
    <property type="entry name" value="TRANSFERASE CAF17, MITOCHONDRIAL-RELATED"/>
    <property type="match status" value="1"/>
</dbReference>
<organism evidence="3 4">
    <name type="scientific">Hoeflea alexandrii</name>
    <dbReference type="NCBI Taxonomy" id="288436"/>
    <lineage>
        <taxon>Bacteria</taxon>
        <taxon>Pseudomonadati</taxon>
        <taxon>Pseudomonadota</taxon>
        <taxon>Alphaproteobacteria</taxon>
        <taxon>Hyphomicrobiales</taxon>
        <taxon>Rhizobiaceae</taxon>
        <taxon>Hoeflea</taxon>
    </lineage>
</organism>
<proteinExistence type="predicted"/>
<dbReference type="EMBL" id="JAAAML010000001">
    <property type="protein sequence ID" value="MCO6407576.1"/>
    <property type="molecule type" value="Genomic_DNA"/>
</dbReference>
<keyword evidence="1" id="KW-0809">Transit peptide</keyword>
<evidence type="ECO:0000313" key="3">
    <source>
        <dbReference type="EMBL" id="MCO6407576.1"/>
    </source>
</evidence>
<sequence length="292" mass="31604">MPALILPDRSLIRVEGADAQHFLQNLITTNIDAIAPGEAWPAALLTPQGKILFDFLISKSGETGYDCDIRADQAADFIRRLTLYKLRASVEFNLLEDQPVIAAWDEDAPQGALRDRRFPEEADVWRLYGNEAMPDGKPADWDAVRIAHGVAESGSDFALSDVFPHDVLMDRNGGVDFRKGCYVGQEVVSRMQHRGTARRRVVTLTAQTDLPARTRNENSNEDELSIMAGGKPVGSIGSTAGGSALAIVRTDRVADALSQGTPLTVGDAQVTLSLPGWTGLSFNSGDTNTPDK</sequence>
<feature type="domain" description="CAF17 C-terminal" evidence="2">
    <location>
        <begin position="198"/>
        <end position="278"/>
    </location>
</feature>
<gene>
    <name evidence="3" type="ORF">GTW23_05260</name>
</gene>
<dbReference type="SUPFAM" id="SSF103025">
    <property type="entry name" value="Folate-binding domain"/>
    <property type="match status" value="1"/>
</dbReference>
<reference evidence="3 4" key="1">
    <citation type="submission" date="2020-01" db="EMBL/GenBank/DDBJ databases">
        <title>Genomes of bacteria type strains.</title>
        <authorList>
            <person name="Chen J."/>
            <person name="Zhu S."/>
            <person name="Yang J."/>
        </authorList>
    </citation>
    <scope>NUCLEOTIDE SEQUENCE [LARGE SCALE GENOMIC DNA]</scope>
    <source>
        <strain evidence="3 4">DSM 16655</strain>
    </source>
</reference>
<dbReference type="InterPro" id="IPR057460">
    <property type="entry name" value="CAF17_C"/>
</dbReference>
<dbReference type="Gene3D" id="3.30.1360.120">
    <property type="entry name" value="Probable tRNA modification gtpase trme, domain 1"/>
    <property type="match status" value="2"/>
</dbReference>